<dbReference type="AlphaFoldDB" id="A0A8J2YHV1"/>
<dbReference type="Proteomes" id="UP000602745">
    <property type="component" value="Unassembled WGS sequence"/>
</dbReference>
<evidence type="ECO:0000256" key="12">
    <source>
        <dbReference type="RuleBase" id="RU361275"/>
    </source>
</evidence>
<gene>
    <name evidence="15" type="primary">acnA</name>
    <name evidence="15" type="ORF">GCM10007276_20970</name>
</gene>
<dbReference type="FunFam" id="3.20.19.10:FF:000001">
    <property type="entry name" value="Aconitate hydratase"/>
    <property type="match status" value="1"/>
</dbReference>
<dbReference type="InterPro" id="IPR036008">
    <property type="entry name" value="Aconitase_4Fe-4S_dom"/>
</dbReference>
<reference evidence="15" key="2">
    <citation type="submission" date="2020-09" db="EMBL/GenBank/DDBJ databases">
        <authorList>
            <person name="Sun Q."/>
            <person name="Sedlacek I."/>
        </authorList>
    </citation>
    <scope>NUCLEOTIDE SEQUENCE</scope>
    <source>
        <strain evidence="15">CCM 7684</strain>
    </source>
</reference>
<comment type="pathway">
    <text evidence="4">Organic acid metabolism; propanoate degradation.</text>
</comment>
<dbReference type="UniPathway" id="UPA00223">
    <property type="reaction ID" value="UER00718"/>
</dbReference>
<dbReference type="Pfam" id="PF00330">
    <property type="entry name" value="Aconitase"/>
    <property type="match status" value="1"/>
</dbReference>
<evidence type="ECO:0000256" key="9">
    <source>
        <dbReference type="ARBA" id="ARBA00023014"/>
    </source>
</evidence>
<dbReference type="InterPro" id="IPR015931">
    <property type="entry name" value="Acnase/IPM_dHydase_lsu_aba_1/3"/>
</dbReference>
<dbReference type="EC" id="4.2.1.3" evidence="12"/>
<dbReference type="InterPro" id="IPR015928">
    <property type="entry name" value="Aconitase/3IPM_dehydase_swvl"/>
</dbReference>
<evidence type="ECO:0000256" key="10">
    <source>
        <dbReference type="ARBA" id="ARBA00023239"/>
    </source>
</evidence>
<name>A0A8J2YHV1_9RHOB</name>
<evidence type="ECO:0000256" key="4">
    <source>
        <dbReference type="ARBA" id="ARBA00005026"/>
    </source>
</evidence>
<dbReference type="GO" id="GO:0047456">
    <property type="term" value="F:2-methylisocitrate dehydratase activity"/>
    <property type="evidence" value="ECO:0007669"/>
    <property type="project" value="UniProtKB-EC"/>
</dbReference>
<organism evidence="15 16">
    <name type="scientific">Agaricicola taiwanensis</name>
    <dbReference type="NCBI Taxonomy" id="591372"/>
    <lineage>
        <taxon>Bacteria</taxon>
        <taxon>Pseudomonadati</taxon>
        <taxon>Pseudomonadota</taxon>
        <taxon>Alphaproteobacteria</taxon>
        <taxon>Rhodobacterales</taxon>
        <taxon>Paracoccaceae</taxon>
        <taxon>Agaricicola</taxon>
    </lineage>
</organism>
<dbReference type="InterPro" id="IPR018136">
    <property type="entry name" value="Aconitase_4Fe-4S_BS"/>
</dbReference>
<reference evidence="15" key="1">
    <citation type="journal article" date="2014" name="Int. J. Syst. Evol. Microbiol.">
        <title>Complete genome sequence of Corynebacterium casei LMG S-19264T (=DSM 44701T), isolated from a smear-ripened cheese.</title>
        <authorList>
            <consortium name="US DOE Joint Genome Institute (JGI-PGF)"/>
            <person name="Walter F."/>
            <person name="Albersmeier A."/>
            <person name="Kalinowski J."/>
            <person name="Ruckert C."/>
        </authorList>
    </citation>
    <scope>NUCLEOTIDE SEQUENCE</scope>
    <source>
        <strain evidence="15">CCM 7684</strain>
    </source>
</reference>
<dbReference type="InterPro" id="IPR000573">
    <property type="entry name" value="AconitaseA/IPMdHydase_ssu_swvl"/>
</dbReference>
<comment type="function">
    <text evidence="12">Catalyzes the isomerization of citrate to isocitrate via cis-aconitate.</text>
</comment>
<keyword evidence="9 12" id="KW-0411">Iron-sulfur</keyword>
<dbReference type="Gene3D" id="6.10.190.10">
    <property type="match status" value="1"/>
</dbReference>
<evidence type="ECO:0000256" key="8">
    <source>
        <dbReference type="ARBA" id="ARBA00023004"/>
    </source>
</evidence>
<feature type="domain" description="Aconitase/3-isopropylmalate dehydratase large subunit alpha/beta/alpha" evidence="13">
    <location>
        <begin position="77"/>
        <end position="579"/>
    </location>
</feature>
<dbReference type="PRINTS" id="PR00415">
    <property type="entry name" value="ACONITASE"/>
</dbReference>
<evidence type="ECO:0000313" key="16">
    <source>
        <dbReference type="Proteomes" id="UP000602745"/>
    </source>
</evidence>
<dbReference type="GO" id="GO:0003994">
    <property type="term" value="F:aconitate hydratase activity"/>
    <property type="evidence" value="ECO:0007669"/>
    <property type="project" value="UniProtKB-EC"/>
</dbReference>
<dbReference type="PANTHER" id="PTHR11670">
    <property type="entry name" value="ACONITASE/IRON-RESPONSIVE ELEMENT FAMILY MEMBER"/>
    <property type="match status" value="1"/>
</dbReference>
<protein>
    <recommendedName>
        <fullName evidence="12">Aconitate hydratase</fullName>
        <shortName evidence="12">Aconitase</shortName>
        <ecNumber evidence="12">4.2.1.3</ecNumber>
    </recommendedName>
</protein>
<proteinExistence type="inferred from homology"/>
<evidence type="ECO:0000256" key="5">
    <source>
        <dbReference type="ARBA" id="ARBA00007185"/>
    </source>
</evidence>
<dbReference type="PROSITE" id="PS00450">
    <property type="entry name" value="ACONITASE_1"/>
    <property type="match status" value="1"/>
</dbReference>
<dbReference type="SUPFAM" id="SSF53732">
    <property type="entry name" value="Aconitase iron-sulfur domain"/>
    <property type="match status" value="1"/>
</dbReference>
<comment type="catalytic activity">
    <reaction evidence="1">
        <text>(2S,3R)-3-hydroxybutane-1,2,3-tricarboxylate = 2-methyl-cis-aconitate + H2O</text>
        <dbReference type="Rhea" id="RHEA:17941"/>
        <dbReference type="ChEBI" id="CHEBI:15377"/>
        <dbReference type="ChEBI" id="CHEBI:57429"/>
        <dbReference type="ChEBI" id="CHEBI:57872"/>
        <dbReference type="EC" id="4.2.1.99"/>
    </reaction>
</comment>
<comment type="pathway">
    <text evidence="3">Carbohydrate metabolism; tricarboxylic acid cycle; isocitrate from oxaloacetate: step 2/2.</text>
</comment>
<dbReference type="NCBIfam" id="NF009520">
    <property type="entry name" value="PRK12881.1"/>
    <property type="match status" value="1"/>
</dbReference>
<evidence type="ECO:0000259" key="13">
    <source>
        <dbReference type="Pfam" id="PF00330"/>
    </source>
</evidence>
<accession>A0A8J2YHV1</accession>
<dbReference type="NCBIfam" id="NF006757">
    <property type="entry name" value="PRK09277.1"/>
    <property type="match status" value="1"/>
</dbReference>
<evidence type="ECO:0000256" key="3">
    <source>
        <dbReference type="ARBA" id="ARBA00004717"/>
    </source>
</evidence>
<dbReference type="SUPFAM" id="SSF52016">
    <property type="entry name" value="LeuD/IlvD-like"/>
    <property type="match status" value="1"/>
</dbReference>
<dbReference type="CDD" id="cd01580">
    <property type="entry name" value="AcnA_IRP_Swivel"/>
    <property type="match status" value="1"/>
</dbReference>
<dbReference type="GO" id="GO:0046872">
    <property type="term" value="F:metal ion binding"/>
    <property type="evidence" value="ECO:0007669"/>
    <property type="project" value="UniProtKB-KW"/>
</dbReference>
<dbReference type="InterPro" id="IPR006249">
    <property type="entry name" value="Aconitase/IRP2"/>
</dbReference>
<evidence type="ECO:0000256" key="1">
    <source>
        <dbReference type="ARBA" id="ARBA00000118"/>
    </source>
</evidence>
<comment type="caution">
    <text evidence="15">The sequence shown here is derived from an EMBL/GenBank/DDBJ whole genome shotgun (WGS) entry which is preliminary data.</text>
</comment>
<evidence type="ECO:0000256" key="2">
    <source>
        <dbReference type="ARBA" id="ARBA00001966"/>
    </source>
</evidence>
<dbReference type="Pfam" id="PF00694">
    <property type="entry name" value="Aconitase_C"/>
    <property type="match status" value="1"/>
</dbReference>
<keyword evidence="10 12" id="KW-0456">Lyase</keyword>
<feature type="domain" description="Aconitase A/isopropylmalate dehydratase small subunit swivel" evidence="14">
    <location>
        <begin position="708"/>
        <end position="834"/>
    </location>
</feature>
<dbReference type="NCBIfam" id="TIGR01341">
    <property type="entry name" value="aconitase_1"/>
    <property type="match status" value="1"/>
</dbReference>
<evidence type="ECO:0000259" key="14">
    <source>
        <dbReference type="Pfam" id="PF00694"/>
    </source>
</evidence>
<evidence type="ECO:0000313" key="15">
    <source>
        <dbReference type="EMBL" id="GGE43581.1"/>
    </source>
</evidence>
<dbReference type="EMBL" id="BMCP01000002">
    <property type="protein sequence ID" value="GGE43581.1"/>
    <property type="molecule type" value="Genomic_DNA"/>
</dbReference>
<dbReference type="Gene3D" id="3.30.499.10">
    <property type="entry name" value="Aconitase, domain 3"/>
    <property type="match status" value="2"/>
</dbReference>
<dbReference type="GO" id="GO:0051539">
    <property type="term" value="F:4 iron, 4 sulfur cluster binding"/>
    <property type="evidence" value="ECO:0007669"/>
    <property type="project" value="UniProtKB-KW"/>
</dbReference>
<dbReference type="InterPro" id="IPR044137">
    <property type="entry name" value="AcnA_IRP_Swivel"/>
</dbReference>
<comment type="similarity">
    <text evidence="5 12">Belongs to the aconitase/IPM isomerase family.</text>
</comment>
<evidence type="ECO:0000256" key="11">
    <source>
        <dbReference type="ARBA" id="ARBA00023501"/>
    </source>
</evidence>
<comment type="catalytic activity">
    <reaction evidence="11 12">
        <text>citrate = D-threo-isocitrate</text>
        <dbReference type="Rhea" id="RHEA:10336"/>
        <dbReference type="ChEBI" id="CHEBI:15562"/>
        <dbReference type="ChEBI" id="CHEBI:16947"/>
        <dbReference type="EC" id="4.2.1.3"/>
    </reaction>
</comment>
<dbReference type="InterPro" id="IPR001030">
    <property type="entry name" value="Acoase/IPM_deHydtase_lsu_aba"/>
</dbReference>
<evidence type="ECO:0000256" key="7">
    <source>
        <dbReference type="ARBA" id="ARBA00022723"/>
    </source>
</evidence>
<keyword evidence="8 12" id="KW-0408">Iron</keyword>
<sequence length="910" mass="97499">MHQDEFRVMRSFDAGFGREGQLYSLPAVAKVGYPNLARLPVSIRILLESALRNHDGSTVTSAHVEALAGWVPNGVRDEIPFSVARVVLQDFTGTPLVCDLAAMRSAAVRLGKSPDLVEPLVPVQLVIDHSVQINESGTQNAIRRNMELEYERNRERYEFFKWGTQAFNTLTAVPPGFGIIHQVNLEALAKGVFERDGVYLPDTLVGTDSHTTMINGIGIVGWGVGGIEAESAMLGQPVYMVAPDVVGVHLTGALREGVTITDAVLLITEKLRQTKVVGKFVEFFGEGAANLTAMDRATIANMAPEYGATMGFFPVDDQTVAYYRATGRTEEEIAALQGYYKAQGLYGCPAAGDIDYSAVVEIDLSSIRPSVAGPKRPQDRIDLAEVSRRFDELYSAPVASGGYGRTSDIDHRSVVSPAVTTEGSMALALDVAADSPPDLGHGDILIAAITSCTNTSNPEVLLTAGLLARKAVERGLWVSPWIKTSFAPGSRVVTDYLGAAGLLPALEQLGFGVAAYGCGVCAGNSGPLEPAIDATIARDDLVCAAVLSGNRNFEARIHPALRANFLMSPPLVIAYAIAGSVRVDLFKDALGTDPDGAPVTLADIWPTPAEIDSIRHFANDPEAFRKVYADKEKGGALWDAVESPVGATYPWPHSTYIAEPPLFEGFTEEVVPPAPVSGARILAILGDSITTDHISPAGIIKTDSPAGRWLQERQIAPAEFNTYGTRRGQHEVMVRGTFANVRLRNLMLPGSEGGVTAMQPSGEVMSIFDASEAYRKTATPLVILAGEEYGQGSSRDWAAKGTFLLGVRAVIARSFERIHRSNLIGMGVLPCQFMPGESAQSLGLDGSEVISIDGMTEEIAPRSILRMTAVKPDGSVISADVQARVDSAIETEYFRHGGVPKYVLRKLLFS</sequence>
<comment type="cofactor">
    <cofactor evidence="2">
        <name>[4Fe-4S] cluster</name>
        <dbReference type="ChEBI" id="CHEBI:49883"/>
    </cofactor>
</comment>
<dbReference type="RefSeq" id="WP_188409667.1">
    <property type="nucleotide sequence ID" value="NZ_BMCP01000002.1"/>
</dbReference>
<keyword evidence="6 12" id="KW-0004">4Fe-4S</keyword>
<dbReference type="GO" id="GO:0006099">
    <property type="term" value="P:tricarboxylic acid cycle"/>
    <property type="evidence" value="ECO:0007669"/>
    <property type="project" value="UniProtKB-UniPathway"/>
</dbReference>
<evidence type="ECO:0000256" key="6">
    <source>
        <dbReference type="ARBA" id="ARBA00022485"/>
    </source>
</evidence>
<keyword evidence="16" id="KW-1185">Reference proteome</keyword>
<dbReference type="Gene3D" id="3.20.19.10">
    <property type="entry name" value="Aconitase, domain 4"/>
    <property type="match status" value="1"/>
</dbReference>
<keyword evidence="7" id="KW-0479">Metal-binding</keyword>